<comment type="subcellular location">
    <subcellularLocation>
        <location evidence="1">Cell membrane</location>
        <topology evidence="1">Single-pass type II membrane protein</topology>
    </subcellularLocation>
</comment>
<feature type="domain" description="Ancillary SecYEG translocon subunit/Cell division coordinator CpoB TPR" evidence="9">
    <location>
        <begin position="15"/>
        <end position="212"/>
    </location>
</feature>
<evidence type="ECO:0000259" key="9">
    <source>
        <dbReference type="Pfam" id="PF09976"/>
    </source>
</evidence>
<dbReference type="PIRSF" id="PIRSF006170">
    <property type="entry name" value="YfgM"/>
    <property type="match status" value="1"/>
</dbReference>
<protein>
    <recommendedName>
        <fullName evidence="8">Ancillary SecYEG translocon subunit</fullName>
    </recommendedName>
</protein>
<dbReference type="Gene3D" id="1.25.40.10">
    <property type="entry name" value="Tetratricopeptide repeat domain"/>
    <property type="match status" value="1"/>
</dbReference>
<sequence>MAYDLEEQEQLDEFKAWWHKNGKLVIRLVLVAVVAYGAWQGYQSWMNSKATAASTAYQSLVSNPLLDVDSKKAEQISKDAQALQNDYSMTPYAGRAALFAARALHQAKQSEAAEKQLQWAMSKAKEPAIQHMAAIEIAGLQMERNALDDARKTLEAIDDKGFDGLKNAMLGDIYLAKKQEKEAKEAYSKALNGLDPEGKLFYLTQQKLDALG</sequence>
<dbReference type="InterPro" id="IPR018704">
    <property type="entry name" value="SecYEG/CpoB_TPR"/>
</dbReference>
<dbReference type="Proteomes" id="UP000198629">
    <property type="component" value="Unassembled WGS sequence"/>
</dbReference>
<keyword evidence="4" id="KW-1133">Transmembrane helix</keyword>
<dbReference type="AlphaFoldDB" id="A0A1G9B223"/>
<keyword evidence="3" id="KW-0812">Transmembrane</keyword>
<dbReference type="Pfam" id="PF09976">
    <property type="entry name" value="TPR_21"/>
    <property type="match status" value="1"/>
</dbReference>
<keyword evidence="11" id="KW-1185">Reference proteome</keyword>
<evidence type="ECO:0000256" key="8">
    <source>
        <dbReference type="ARBA" id="ARBA00024235"/>
    </source>
</evidence>
<evidence type="ECO:0000256" key="7">
    <source>
        <dbReference type="ARBA" id="ARBA00024197"/>
    </source>
</evidence>
<accession>A0A1G9B223</accession>
<proteinExistence type="inferred from homology"/>
<evidence type="ECO:0000256" key="6">
    <source>
        <dbReference type="ARBA" id="ARBA00023186"/>
    </source>
</evidence>
<dbReference type="PANTHER" id="PTHR38035:SF1">
    <property type="entry name" value="ANCILLARY SECYEG TRANSLOCON SUBUNIT"/>
    <property type="match status" value="1"/>
</dbReference>
<name>A0A1G9B223_9PROT</name>
<reference evidence="11" key="1">
    <citation type="submission" date="2016-10" db="EMBL/GenBank/DDBJ databases">
        <authorList>
            <person name="Varghese N."/>
            <person name="Submissions S."/>
        </authorList>
    </citation>
    <scope>NUCLEOTIDE SEQUENCE [LARGE SCALE GENOMIC DNA]</scope>
    <source>
        <strain evidence="11">CBMB127</strain>
    </source>
</reference>
<dbReference type="STRING" id="492660.SAMN05192566_0949"/>
<dbReference type="OrthoDB" id="8521102at2"/>
<keyword evidence="2" id="KW-1003">Cell membrane</keyword>
<comment type="similarity">
    <text evidence="7">Belongs to the YfgM family.</text>
</comment>
<dbReference type="InterPro" id="IPR011990">
    <property type="entry name" value="TPR-like_helical_dom_sf"/>
</dbReference>
<dbReference type="EMBL" id="FNFX01000002">
    <property type="protein sequence ID" value="SDK33592.1"/>
    <property type="molecule type" value="Genomic_DNA"/>
</dbReference>
<evidence type="ECO:0000256" key="2">
    <source>
        <dbReference type="ARBA" id="ARBA00022475"/>
    </source>
</evidence>
<evidence type="ECO:0000256" key="3">
    <source>
        <dbReference type="ARBA" id="ARBA00022692"/>
    </source>
</evidence>
<keyword evidence="5" id="KW-0472">Membrane</keyword>
<evidence type="ECO:0000313" key="10">
    <source>
        <dbReference type="EMBL" id="SDK33592.1"/>
    </source>
</evidence>
<gene>
    <name evidence="10" type="ORF">SAMN05192566_0949</name>
</gene>
<evidence type="ECO:0000256" key="1">
    <source>
        <dbReference type="ARBA" id="ARBA00004401"/>
    </source>
</evidence>
<dbReference type="GO" id="GO:0005886">
    <property type="term" value="C:plasma membrane"/>
    <property type="evidence" value="ECO:0007669"/>
    <property type="project" value="UniProtKB-SubCell"/>
</dbReference>
<dbReference type="InterPro" id="IPR026039">
    <property type="entry name" value="YfgM"/>
</dbReference>
<evidence type="ECO:0000256" key="4">
    <source>
        <dbReference type="ARBA" id="ARBA00022989"/>
    </source>
</evidence>
<keyword evidence="6" id="KW-0143">Chaperone</keyword>
<dbReference type="PANTHER" id="PTHR38035">
    <property type="entry name" value="UPF0070 PROTEIN YFGM"/>
    <property type="match status" value="1"/>
</dbReference>
<organism evidence="10 11">
    <name type="scientific">Methylophilus rhizosphaerae</name>
    <dbReference type="NCBI Taxonomy" id="492660"/>
    <lineage>
        <taxon>Bacteria</taxon>
        <taxon>Pseudomonadati</taxon>
        <taxon>Pseudomonadota</taxon>
        <taxon>Betaproteobacteria</taxon>
        <taxon>Nitrosomonadales</taxon>
        <taxon>Methylophilaceae</taxon>
        <taxon>Methylophilus</taxon>
    </lineage>
</organism>
<evidence type="ECO:0000256" key="5">
    <source>
        <dbReference type="ARBA" id="ARBA00023136"/>
    </source>
</evidence>
<evidence type="ECO:0000313" key="11">
    <source>
        <dbReference type="Proteomes" id="UP000198629"/>
    </source>
</evidence>
<dbReference type="GO" id="GO:0044877">
    <property type="term" value="F:protein-containing complex binding"/>
    <property type="evidence" value="ECO:0007669"/>
    <property type="project" value="InterPro"/>
</dbReference>
<dbReference type="RefSeq" id="WP_091470847.1">
    <property type="nucleotide sequence ID" value="NZ_FNFX01000002.1"/>
</dbReference>